<feature type="chain" id="PRO_5011498927" evidence="2">
    <location>
        <begin position="28"/>
        <end position="327"/>
    </location>
</feature>
<dbReference type="InterPro" id="IPR042100">
    <property type="entry name" value="Bug_dom1"/>
</dbReference>
<evidence type="ECO:0000256" key="2">
    <source>
        <dbReference type="SAM" id="SignalP"/>
    </source>
</evidence>
<dbReference type="InterPro" id="IPR006311">
    <property type="entry name" value="TAT_signal"/>
</dbReference>
<dbReference type="Pfam" id="PF03401">
    <property type="entry name" value="TctC"/>
    <property type="match status" value="1"/>
</dbReference>
<dbReference type="Gene3D" id="3.40.190.150">
    <property type="entry name" value="Bordetella uptake gene, domain 1"/>
    <property type="match status" value="1"/>
</dbReference>
<dbReference type="InterPro" id="IPR005064">
    <property type="entry name" value="BUG"/>
</dbReference>
<keyword evidence="3" id="KW-0675">Receptor</keyword>
<dbReference type="PANTHER" id="PTHR42928">
    <property type="entry name" value="TRICARBOXYLATE-BINDING PROTEIN"/>
    <property type="match status" value="1"/>
</dbReference>
<gene>
    <name evidence="3" type="ORF">SAMN02745775_12047</name>
</gene>
<dbReference type="CDD" id="cd07012">
    <property type="entry name" value="PBP2_Bug_TTT"/>
    <property type="match status" value="1"/>
</dbReference>
<proteinExistence type="inferred from homology"/>
<dbReference type="STRING" id="1123062.SAMN02745775_12047"/>
<protein>
    <submittedName>
        <fullName evidence="3">Tripartite-type tricarboxylate transporter, receptor component TctC</fullName>
    </submittedName>
</protein>
<dbReference type="OrthoDB" id="7374750at2"/>
<reference evidence="3 4" key="1">
    <citation type="submission" date="2016-10" db="EMBL/GenBank/DDBJ databases">
        <authorList>
            <person name="de Groot N.N."/>
        </authorList>
    </citation>
    <scope>NUCLEOTIDE SEQUENCE [LARGE SCALE GENOMIC DNA]</scope>
    <source>
        <strain evidence="3 4">DSM 19981</strain>
    </source>
</reference>
<dbReference type="PROSITE" id="PS51318">
    <property type="entry name" value="TAT"/>
    <property type="match status" value="1"/>
</dbReference>
<dbReference type="PIRSF" id="PIRSF017082">
    <property type="entry name" value="YflP"/>
    <property type="match status" value="1"/>
</dbReference>
<dbReference type="Proteomes" id="UP000199473">
    <property type="component" value="Unassembled WGS sequence"/>
</dbReference>
<sequence length="327" mass="34317">MPRLTRRALIATAALPLAVPALGPALAQEGFPNRSIRIVVGFTPGGATDIAVRAFGPRMGEILGQAIVVENRPGAGGNIAMEAVARAPADGHTLLLGTIGTLVINPMVMRMPVDPLRDLLPVSIAVDLFNILVVPMDRPWRSVADLVAAAKAAPGTLSWGHSGIGASPHLSGLMLDRLAGIETIGVSYRGGAQVATDLLAGRIDYSFATAPSVMQYVETGRLRALAVPTAQRSRLLPNVPTVAEGGVPGFDVASWYAITAPRGTPDAIVNRLSDAMRQALGDAEVIATLNRNGLEPMATTPAQFATAWQAERVKWEPVIRSGNIRVE</sequence>
<name>A0A1I4F1G5_9PROT</name>
<comment type="similarity">
    <text evidence="1">Belongs to the UPF0065 (bug) family.</text>
</comment>
<evidence type="ECO:0000313" key="3">
    <source>
        <dbReference type="EMBL" id="SFL10657.1"/>
    </source>
</evidence>
<dbReference type="AlphaFoldDB" id="A0A1I4F1G5"/>
<keyword evidence="2" id="KW-0732">Signal</keyword>
<evidence type="ECO:0000256" key="1">
    <source>
        <dbReference type="ARBA" id="ARBA00006987"/>
    </source>
</evidence>
<keyword evidence="4" id="KW-1185">Reference proteome</keyword>
<dbReference type="EMBL" id="FOSQ01000020">
    <property type="protein sequence ID" value="SFL10657.1"/>
    <property type="molecule type" value="Genomic_DNA"/>
</dbReference>
<organism evidence="3 4">
    <name type="scientific">Falsiroseomonas stagni DSM 19981</name>
    <dbReference type="NCBI Taxonomy" id="1123062"/>
    <lineage>
        <taxon>Bacteria</taxon>
        <taxon>Pseudomonadati</taxon>
        <taxon>Pseudomonadota</taxon>
        <taxon>Alphaproteobacteria</taxon>
        <taxon>Acetobacterales</taxon>
        <taxon>Roseomonadaceae</taxon>
        <taxon>Falsiroseomonas</taxon>
    </lineage>
</organism>
<dbReference type="PANTHER" id="PTHR42928:SF5">
    <property type="entry name" value="BLR1237 PROTEIN"/>
    <property type="match status" value="1"/>
</dbReference>
<feature type="signal peptide" evidence="2">
    <location>
        <begin position="1"/>
        <end position="27"/>
    </location>
</feature>
<dbReference type="RefSeq" id="WP_092963182.1">
    <property type="nucleotide sequence ID" value="NZ_FOSQ01000020.1"/>
</dbReference>
<evidence type="ECO:0000313" key="4">
    <source>
        <dbReference type="Proteomes" id="UP000199473"/>
    </source>
</evidence>
<accession>A0A1I4F1G5</accession>
<dbReference type="SUPFAM" id="SSF53850">
    <property type="entry name" value="Periplasmic binding protein-like II"/>
    <property type="match status" value="1"/>
</dbReference>
<dbReference type="Gene3D" id="3.40.190.10">
    <property type="entry name" value="Periplasmic binding protein-like II"/>
    <property type="match status" value="1"/>
</dbReference>